<dbReference type="OrthoDB" id="5298305at2"/>
<keyword evidence="3" id="KW-1185">Reference proteome</keyword>
<evidence type="ECO:0000313" key="2">
    <source>
        <dbReference type="EMBL" id="EWY36154.1"/>
    </source>
</evidence>
<protein>
    <submittedName>
        <fullName evidence="2">Conjugal transfer protein TraV</fullName>
    </submittedName>
</protein>
<reference evidence="2 3" key="1">
    <citation type="submission" date="2013-08" db="EMBL/GenBank/DDBJ databases">
        <title>The genome sequence of Skermanella stibiiresistens.</title>
        <authorList>
            <person name="Zhu W."/>
            <person name="Wang G."/>
        </authorList>
    </citation>
    <scope>NUCLEOTIDE SEQUENCE [LARGE SCALE GENOMIC DNA]</scope>
    <source>
        <strain evidence="2 3">SB22</strain>
    </source>
</reference>
<comment type="caution">
    <text evidence="2">The sequence shown here is derived from an EMBL/GenBank/DDBJ whole genome shotgun (WGS) entry which is preliminary data.</text>
</comment>
<name>W9GQZ2_9PROT</name>
<proteinExistence type="predicted"/>
<feature type="compositionally biased region" description="Basic and acidic residues" evidence="1">
    <location>
        <begin position="45"/>
        <end position="60"/>
    </location>
</feature>
<dbReference type="EMBL" id="AVFL01000051">
    <property type="protein sequence ID" value="EWY36154.1"/>
    <property type="molecule type" value="Genomic_DNA"/>
</dbReference>
<feature type="region of interest" description="Disordered" evidence="1">
    <location>
        <begin position="45"/>
        <end position="71"/>
    </location>
</feature>
<sequence length="149" mass="16292">MRILLLATLALSGCTFIGDAEYACKGMPEGVACRSAREVYDLTEHRQSLESRQEERETPKPPHAGGAPHVQPAVMVPMAPTPVVSDGRVPIRTPANVMRIWIGPWESSNGDLHVPGLIFTEIEPRRWQLGLPPAEEAAVLRPLETRAAP</sequence>
<organism evidence="2 3">
    <name type="scientific">Skermanella stibiiresistens SB22</name>
    <dbReference type="NCBI Taxonomy" id="1385369"/>
    <lineage>
        <taxon>Bacteria</taxon>
        <taxon>Pseudomonadati</taxon>
        <taxon>Pseudomonadota</taxon>
        <taxon>Alphaproteobacteria</taxon>
        <taxon>Rhodospirillales</taxon>
        <taxon>Azospirillaceae</taxon>
        <taxon>Skermanella</taxon>
    </lineage>
</organism>
<evidence type="ECO:0000256" key="1">
    <source>
        <dbReference type="SAM" id="MobiDB-lite"/>
    </source>
</evidence>
<evidence type="ECO:0000313" key="3">
    <source>
        <dbReference type="Proteomes" id="UP000019486"/>
    </source>
</evidence>
<dbReference type="AlphaFoldDB" id="W9GQZ2"/>
<dbReference type="RefSeq" id="WP_037461227.1">
    <property type="nucleotide sequence ID" value="NZ_AVFL01000051.1"/>
</dbReference>
<accession>W9GQZ2</accession>
<dbReference type="Pfam" id="PF09676">
    <property type="entry name" value="TraV"/>
    <property type="match status" value="1"/>
</dbReference>
<dbReference type="Proteomes" id="UP000019486">
    <property type="component" value="Unassembled WGS sequence"/>
</dbReference>
<dbReference type="NCBIfam" id="TIGR02747">
    <property type="entry name" value="TraV"/>
    <property type="match status" value="1"/>
</dbReference>
<gene>
    <name evidence="2" type="ORF">N825_29875</name>
</gene>
<dbReference type="InterPro" id="IPR014118">
    <property type="entry name" value="T4SS_TraV"/>
</dbReference>
<dbReference type="STRING" id="1385369.N825_29875"/>